<keyword evidence="1" id="KW-0812">Transmembrane</keyword>
<dbReference type="InterPro" id="IPR000620">
    <property type="entry name" value="EamA_dom"/>
</dbReference>
<dbReference type="SUPFAM" id="SSF103481">
    <property type="entry name" value="Multidrug resistance efflux transporter EmrE"/>
    <property type="match status" value="1"/>
</dbReference>
<gene>
    <name evidence="3" type="ORF">GHK62_12960</name>
</gene>
<comment type="caution">
    <text evidence="3">The sequence shown here is derived from an EMBL/GenBank/DDBJ whole genome shotgun (WGS) entry which is preliminary data.</text>
</comment>
<dbReference type="GO" id="GO:0016020">
    <property type="term" value="C:membrane"/>
    <property type="evidence" value="ECO:0007669"/>
    <property type="project" value="InterPro"/>
</dbReference>
<keyword evidence="1" id="KW-1133">Transmembrane helix</keyword>
<feature type="transmembrane region" description="Helical" evidence="1">
    <location>
        <begin position="60"/>
        <end position="79"/>
    </location>
</feature>
<dbReference type="AlphaFoldDB" id="A0A6N7LEM1"/>
<evidence type="ECO:0000256" key="1">
    <source>
        <dbReference type="SAM" id="Phobius"/>
    </source>
</evidence>
<reference evidence="3 4" key="1">
    <citation type="journal article" date="2013" name="Genome Biol.">
        <title>Comparative genomics of the core and accessory genomes of 48 Sinorhizobium strains comprising five genospecies.</title>
        <authorList>
            <person name="Sugawara M."/>
            <person name="Epstein B."/>
            <person name="Badgley B.D."/>
            <person name="Unno T."/>
            <person name="Xu L."/>
            <person name="Reese J."/>
            <person name="Gyaneshwar P."/>
            <person name="Denny R."/>
            <person name="Mudge J."/>
            <person name="Bharti A.K."/>
            <person name="Farmer A.D."/>
            <person name="May G.D."/>
            <person name="Woodward J.E."/>
            <person name="Medigue C."/>
            <person name="Vallenet D."/>
            <person name="Lajus A."/>
            <person name="Rouy Z."/>
            <person name="Martinez-Vaz B."/>
            <person name="Tiffin P."/>
            <person name="Young N.D."/>
            <person name="Sadowsky M.J."/>
        </authorList>
    </citation>
    <scope>NUCLEOTIDE SEQUENCE [LARGE SCALE GENOMIC DNA]</scope>
    <source>
        <strain evidence="3 4">USDA4894</strain>
    </source>
</reference>
<dbReference type="InterPro" id="IPR037185">
    <property type="entry name" value="EmrE-like"/>
</dbReference>
<evidence type="ECO:0000313" key="4">
    <source>
        <dbReference type="Proteomes" id="UP000439983"/>
    </source>
</evidence>
<dbReference type="EMBL" id="WITC01000049">
    <property type="protein sequence ID" value="MQX15649.1"/>
    <property type="molecule type" value="Genomic_DNA"/>
</dbReference>
<keyword evidence="4" id="KW-1185">Reference proteome</keyword>
<feature type="transmembrane region" description="Helical" evidence="1">
    <location>
        <begin position="181"/>
        <end position="199"/>
    </location>
</feature>
<sequence length="301" mass="32614">MEQWIVVALVCPLFWALSNIVDKIGMDHAIETPQQFMFLLSQFYTVVFVGWLMVTGIGGSLSLLAVLVGALLFVLYYLYAVVLNDEDITSVIAVHQIEPFFVMLLALVLYSRLPTGREVLGFILIIVGIHWFTSWRTDTASTRKPLISLRSTGLLVASALIGAIATIVSDVALTDMRVMDIAGQSALGYGGSGLIALSIKKYRARSFHAGRIGLLKKAGLVFLAGVFDLLGYVSFYKALNISDKPAMVSAVSSIHPIYVFILSATLSQAFPNLMREDNGGGKFSRKAIGSLIVLLGVMAVS</sequence>
<dbReference type="Proteomes" id="UP000439983">
    <property type="component" value="Unassembled WGS sequence"/>
</dbReference>
<evidence type="ECO:0000313" key="3">
    <source>
        <dbReference type="EMBL" id="MQX15649.1"/>
    </source>
</evidence>
<evidence type="ECO:0000259" key="2">
    <source>
        <dbReference type="Pfam" id="PF00892"/>
    </source>
</evidence>
<feature type="transmembrane region" description="Helical" evidence="1">
    <location>
        <begin position="36"/>
        <end position="54"/>
    </location>
</feature>
<feature type="transmembrane region" description="Helical" evidence="1">
    <location>
        <begin position="220"/>
        <end position="239"/>
    </location>
</feature>
<name>A0A6N7LEM1_SINTE</name>
<feature type="transmembrane region" description="Helical" evidence="1">
    <location>
        <begin position="147"/>
        <end position="169"/>
    </location>
</feature>
<feature type="transmembrane region" description="Helical" evidence="1">
    <location>
        <begin position="6"/>
        <end position="24"/>
    </location>
</feature>
<keyword evidence="1" id="KW-0472">Membrane</keyword>
<dbReference type="RefSeq" id="WP_153439611.1">
    <property type="nucleotide sequence ID" value="NZ_JACIGA010000019.1"/>
</dbReference>
<organism evidence="3 4">
    <name type="scientific">Sinorhizobium terangae</name>
    <dbReference type="NCBI Taxonomy" id="110322"/>
    <lineage>
        <taxon>Bacteria</taxon>
        <taxon>Pseudomonadati</taxon>
        <taxon>Pseudomonadota</taxon>
        <taxon>Alphaproteobacteria</taxon>
        <taxon>Hyphomicrobiales</taxon>
        <taxon>Rhizobiaceae</taxon>
        <taxon>Sinorhizobium/Ensifer group</taxon>
        <taxon>Sinorhizobium</taxon>
    </lineage>
</organism>
<feature type="transmembrane region" description="Helical" evidence="1">
    <location>
        <begin position="91"/>
        <end position="113"/>
    </location>
</feature>
<accession>A0A6N7LEM1</accession>
<dbReference type="Pfam" id="PF00892">
    <property type="entry name" value="EamA"/>
    <property type="match status" value="1"/>
</dbReference>
<feature type="transmembrane region" description="Helical" evidence="1">
    <location>
        <begin position="119"/>
        <end position="135"/>
    </location>
</feature>
<feature type="domain" description="EamA" evidence="2">
    <location>
        <begin position="4"/>
        <end position="130"/>
    </location>
</feature>
<feature type="transmembrane region" description="Helical" evidence="1">
    <location>
        <begin position="251"/>
        <end position="271"/>
    </location>
</feature>
<proteinExistence type="predicted"/>
<protein>
    <submittedName>
        <fullName evidence="3">EamA family transporter</fullName>
    </submittedName>
</protein>